<organism evidence="1 2">
    <name type="scientific">Pseudoalteromonas qingdaonensis</name>
    <dbReference type="NCBI Taxonomy" id="3131913"/>
    <lineage>
        <taxon>Bacteria</taxon>
        <taxon>Pseudomonadati</taxon>
        <taxon>Pseudomonadota</taxon>
        <taxon>Gammaproteobacteria</taxon>
        <taxon>Alteromonadales</taxon>
        <taxon>Pseudoalteromonadaceae</taxon>
        <taxon>Pseudoalteromonas</taxon>
    </lineage>
</organism>
<comment type="caution">
    <text evidence="1">The sequence shown here is derived from an EMBL/GenBank/DDBJ whole genome shotgun (WGS) entry which is preliminary data.</text>
</comment>
<dbReference type="Proteomes" id="UP001447008">
    <property type="component" value="Unassembled WGS sequence"/>
</dbReference>
<evidence type="ECO:0000313" key="2">
    <source>
        <dbReference type="Proteomes" id="UP001447008"/>
    </source>
</evidence>
<protein>
    <submittedName>
        <fullName evidence="1">DUF3010 family protein</fullName>
    </submittedName>
</protein>
<dbReference type="InterPro" id="IPR021378">
    <property type="entry name" value="DUF3010"/>
</dbReference>
<reference evidence="1 2" key="1">
    <citation type="submission" date="2024-03" db="EMBL/GenBank/DDBJ databases">
        <title>Pseudoalteromonas qingdaonensis sp. nov., isolated from the intestines of marine benthic organisms.</title>
        <authorList>
            <person name="Lin X."/>
            <person name="Fang S."/>
            <person name="Hu X."/>
        </authorList>
    </citation>
    <scope>NUCLEOTIDE SEQUENCE [LARGE SCALE GENOMIC DNA]</scope>
    <source>
        <strain evidence="1 2">YIC-827</strain>
    </source>
</reference>
<evidence type="ECO:0000313" key="1">
    <source>
        <dbReference type="EMBL" id="MEM0514531.1"/>
    </source>
</evidence>
<accession>A0ABU9MTB2</accession>
<gene>
    <name evidence="1" type="ORF">WCN91_03605</name>
</gene>
<keyword evidence="2" id="KW-1185">Reference proteome</keyword>
<dbReference type="RefSeq" id="WP_342676349.1">
    <property type="nucleotide sequence ID" value="NZ_JBCGCU010000002.1"/>
</dbReference>
<dbReference type="Pfam" id="PF11215">
    <property type="entry name" value="DUF3010"/>
    <property type="match status" value="1"/>
</dbReference>
<proteinExistence type="predicted"/>
<name>A0ABU9MTB2_9GAMM</name>
<sequence>MNTCGVEIKGSEVLLCLLSKDNDVFDIRDVRQTRFVLSDADDTEQVQKFYRDFKKLMEDYGVDSIAIKGRPHKGKFAGGAVGFKMETALQLIPELDVRILNATTMKEQLKRNPVPIDFEETGLKKFQEQAFITAYVYIMQRTYVKD</sequence>
<dbReference type="EMBL" id="JBCGCU010000002">
    <property type="protein sequence ID" value="MEM0514531.1"/>
    <property type="molecule type" value="Genomic_DNA"/>
</dbReference>